<gene>
    <name evidence="5" type="ORF">BU24DRAFT_358626</name>
</gene>
<feature type="region of interest" description="Disordered" evidence="2">
    <location>
        <begin position="1"/>
        <end position="104"/>
    </location>
</feature>
<keyword evidence="6" id="KW-1185">Reference proteome</keyword>
<name>A0A6A5X8K0_9PLEO</name>
<evidence type="ECO:0000256" key="2">
    <source>
        <dbReference type="SAM" id="MobiDB-lite"/>
    </source>
</evidence>
<dbReference type="PANTHER" id="PTHR48050">
    <property type="entry name" value="STEROL 3-BETA-GLUCOSYLTRANSFERASE"/>
    <property type="match status" value="1"/>
</dbReference>
<protein>
    <submittedName>
        <fullName evidence="5">Glycosyltransferase family 1 protein</fullName>
    </submittedName>
</protein>
<dbReference type="GO" id="GO:0005975">
    <property type="term" value="P:carbohydrate metabolic process"/>
    <property type="evidence" value="ECO:0007669"/>
    <property type="project" value="InterPro"/>
</dbReference>
<feature type="compositionally biased region" description="Basic and acidic residues" evidence="2">
    <location>
        <begin position="56"/>
        <end position="67"/>
    </location>
</feature>
<keyword evidence="1 5" id="KW-0808">Transferase</keyword>
<evidence type="ECO:0000256" key="1">
    <source>
        <dbReference type="ARBA" id="ARBA00022679"/>
    </source>
</evidence>
<feature type="compositionally biased region" description="Polar residues" evidence="2">
    <location>
        <begin position="8"/>
        <end position="17"/>
    </location>
</feature>
<dbReference type="GO" id="GO:0016906">
    <property type="term" value="F:sterol 3-beta-glucosyltransferase activity"/>
    <property type="evidence" value="ECO:0007669"/>
    <property type="project" value="UniProtKB-ARBA"/>
</dbReference>
<organism evidence="5 6">
    <name type="scientific">Aaosphaeria arxii CBS 175.79</name>
    <dbReference type="NCBI Taxonomy" id="1450172"/>
    <lineage>
        <taxon>Eukaryota</taxon>
        <taxon>Fungi</taxon>
        <taxon>Dikarya</taxon>
        <taxon>Ascomycota</taxon>
        <taxon>Pezizomycotina</taxon>
        <taxon>Dothideomycetes</taxon>
        <taxon>Pleosporomycetidae</taxon>
        <taxon>Pleosporales</taxon>
        <taxon>Pleosporales incertae sedis</taxon>
        <taxon>Aaosphaeria</taxon>
    </lineage>
</organism>
<feature type="domain" description="Glycosyltransferase family 28 N-terminal" evidence="3">
    <location>
        <begin position="172"/>
        <end position="326"/>
    </location>
</feature>
<evidence type="ECO:0000259" key="4">
    <source>
        <dbReference type="Pfam" id="PF06722"/>
    </source>
</evidence>
<dbReference type="Gene3D" id="3.40.50.2000">
    <property type="entry name" value="Glycogen Phosphorylase B"/>
    <property type="match status" value="2"/>
</dbReference>
<dbReference type="RefSeq" id="XP_033377617.1">
    <property type="nucleotide sequence ID" value="XM_033524003.1"/>
</dbReference>
<dbReference type="EMBL" id="ML978079">
    <property type="protein sequence ID" value="KAF2009278.1"/>
    <property type="molecule type" value="Genomic_DNA"/>
</dbReference>
<sequence length="1160" mass="128466">MAPKSVTDRPQPTTRSSLLGRKRTESTGRRPPAQRQTTLTFDPYSSDSSSSSDEDESKHTRGLDSRQETQFSDRVSKRSHRGLEGPFSKFRLTNEGFDSTGKVSKRDGRLKLNITESVNSGYFAKTLGAGLKKHLIGADNVESATSSVNESIKTSSGGDPMEDTKRRVKLNIVIIVIGSRGDIQPFLKIGKILKEDYGHRVRIATHPAFKNFVEGDSGLEFFSVGGDPSELMAFMVKNPGLIPSLDTIKEGEIGRRRAAMYDMFQGMWRACINSTDDEGDKANLKMMGNKHPFIADAIIANPPSFAPPHIAERLGIPLHMMFTFPYSPTVKFPHPLANVKKSNVDSQYTNFMSYPLVEMMTWQGLGDLINRFRAKTLMLEEVSTLWAPGQLFRLRVPYTYMWSPGLVPKPHDWGSEIEIAGFVFLDLASSFKPPEDLVKFLEAGEKPVYIGFGSIVVDDPDRFTKLIFEAVRLAGVRALVSKGWGGFGSNDNCPDNIFMLDNTPHDWLFPKVSAVVHHGGAGTTAIGLKCGKPTMIVPFFGDQPFWGAMVSKAKAGAHDCIPYKKLTAEKLAEGIKQCLTDEARENVGKIAESIAKEGDGALNAVRSFHRSLRLEGERNMRCQILDDRVATWKLKGTSLQICPLAAELLVEWKKIKWNELRLLRHNEWNDYGGPGEPLTGGWGVIVDTIEDVFTGVGLVPVKMAKSVRKREQYYEKRWKLKQSENHKKELLKKADNAVISNNGSEENEGTGNRPGADRKESTLSNAVEPENWLAEELAQEAGHGVRKTGSAIIKSPMNFTLAVTKGFHNAPRLYGDETVRRPPRVTGFHSGIRAGRDEFVYGIHDGVTGLWRQPIAGAKDGGLLGCLRGMSMGVGGFVLKDIAAILGPGAYTMKGLDEEGRKKYQPTTFIRKARIIQGQKELSELGPRRSRKKNSDVTGEDPDISRRQKIELQVAERWESMQSQISEEKKIHKSGIRAALLGTSQRKEGNPVPRKTFGRKPATSAVPKAQPKKHHSEPVNQAEQVLSEPALGLKRGETAPDTSMTWEEKNEKKRTKKQHFDNVAGPIKEEAKEGGITKHLVPNAFDASRENNEDLNESTRRASVSSNTLLYTSEQEFESGKVANDEEVGFSRSKSDTADWAVIQNDTVGADHLRARGVTT</sequence>
<reference evidence="5" key="1">
    <citation type="journal article" date="2020" name="Stud. Mycol.">
        <title>101 Dothideomycetes genomes: a test case for predicting lifestyles and emergence of pathogens.</title>
        <authorList>
            <person name="Haridas S."/>
            <person name="Albert R."/>
            <person name="Binder M."/>
            <person name="Bloem J."/>
            <person name="Labutti K."/>
            <person name="Salamov A."/>
            <person name="Andreopoulos B."/>
            <person name="Baker S."/>
            <person name="Barry K."/>
            <person name="Bills G."/>
            <person name="Bluhm B."/>
            <person name="Cannon C."/>
            <person name="Castanera R."/>
            <person name="Culley D."/>
            <person name="Daum C."/>
            <person name="Ezra D."/>
            <person name="Gonzalez J."/>
            <person name="Henrissat B."/>
            <person name="Kuo A."/>
            <person name="Liang C."/>
            <person name="Lipzen A."/>
            <person name="Lutzoni F."/>
            <person name="Magnuson J."/>
            <person name="Mondo S."/>
            <person name="Nolan M."/>
            <person name="Ohm R."/>
            <person name="Pangilinan J."/>
            <person name="Park H.-J."/>
            <person name="Ramirez L."/>
            <person name="Alfaro M."/>
            <person name="Sun H."/>
            <person name="Tritt A."/>
            <person name="Yoshinaga Y."/>
            <person name="Zwiers L.-H."/>
            <person name="Turgeon B."/>
            <person name="Goodwin S."/>
            <person name="Spatafora J."/>
            <person name="Crous P."/>
            <person name="Grigoriev I."/>
        </authorList>
    </citation>
    <scope>NUCLEOTIDE SEQUENCE</scope>
    <source>
        <strain evidence="5">CBS 175.79</strain>
    </source>
</reference>
<dbReference type="CDD" id="cd03784">
    <property type="entry name" value="GT1_Gtf-like"/>
    <property type="match status" value="1"/>
</dbReference>
<dbReference type="InterPro" id="IPR050426">
    <property type="entry name" value="Glycosyltransferase_28"/>
</dbReference>
<dbReference type="GeneID" id="54281400"/>
<dbReference type="InterPro" id="IPR004276">
    <property type="entry name" value="GlycoTrans_28_N"/>
</dbReference>
<dbReference type="FunFam" id="3.40.50.2000:FF:000009">
    <property type="entry name" value="Sterol 3-beta-glucosyltransferase UGT80A2"/>
    <property type="match status" value="1"/>
</dbReference>
<accession>A0A6A5X8K0</accession>
<dbReference type="InterPro" id="IPR010610">
    <property type="entry name" value="EryCIII-like_C"/>
</dbReference>
<feature type="region of interest" description="Disordered" evidence="2">
    <location>
        <begin position="920"/>
        <end position="949"/>
    </location>
</feature>
<dbReference type="FunFam" id="3.40.50.2000:FF:000100">
    <property type="entry name" value="Glycosyltransferase family 1 protein"/>
    <property type="match status" value="1"/>
</dbReference>
<dbReference type="PANTHER" id="PTHR48050:SF5">
    <property type="entry name" value="UDP-GLUCOSE,STEROL TRANSFERASE"/>
    <property type="match status" value="1"/>
</dbReference>
<dbReference type="Pfam" id="PF03033">
    <property type="entry name" value="Glyco_transf_28"/>
    <property type="match status" value="1"/>
</dbReference>
<evidence type="ECO:0000313" key="6">
    <source>
        <dbReference type="Proteomes" id="UP000799778"/>
    </source>
</evidence>
<evidence type="ECO:0000313" key="5">
    <source>
        <dbReference type="EMBL" id="KAF2009278.1"/>
    </source>
</evidence>
<dbReference type="AlphaFoldDB" id="A0A6A5X8K0"/>
<proteinExistence type="predicted"/>
<feature type="region of interest" description="Disordered" evidence="2">
    <location>
        <begin position="731"/>
        <end position="766"/>
    </location>
</feature>
<dbReference type="InterPro" id="IPR002213">
    <property type="entry name" value="UDP_glucos_trans"/>
</dbReference>
<feature type="region of interest" description="Disordered" evidence="2">
    <location>
        <begin position="980"/>
        <end position="1058"/>
    </location>
</feature>
<dbReference type="Proteomes" id="UP000799778">
    <property type="component" value="Unassembled WGS sequence"/>
</dbReference>
<dbReference type="SUPFAM" id="SSF53756">
    <property type="entry name" value="UDP-Glycosyltransferase/glycogen phosphorylase"/>
    <property type="match status" value="1"/>
</dbReference>
<dbReference type="Pfam" id="PF06722">
    <property type="entry name" value="EryCIII-like_C"/>
    <property type="match status" value="1"/>
</dbReference>
<evidence type="ECO:0000259" key="3">
    <source>
        <dbReference type="Pfam" id="PF03033"/>
    </source>
</evidence>
<feature type="domain" description="Erythromycin biosynthesis protein CIII-like C-terminal" evidence="4">
    <location>
        <begin position="492"/>
        <end position="594"/>
    </location>
</feature>
<dbReference type="OrthoDB" id="5835829at2759"/>